<accession>A0A9W9YIT0</accession>
<evidence type="ECO:0000313" key="1">
    <source>
        <dbReference type="EMBL" id="KAJ7351897.1"/>
    </source>
</evidence>
<gene>
    <name evidence="1" type="ORF">OS493_034805</name>
</gene>
<proteinExistence type="predicted"/>
<dbReference type="AlphaFoldDB" id="A0A9W9YIT0"/>
<dbReference type="Proteomes" id="UP001163046">
    <property type="component" value="Unassembled WGS sequence"/>
</dbReference>
<organism evidence="1 2">
    <name type="scientific">Desmophyllum pertusum</name>
    <dbReference type="NCBI Taxonomy" id="174260"/>
    <lineage>
        <taxon>Eukaryota</taxon>
        <taxon>Metazoa</taxon>
        <taxon>Cnidaria</taxon>
        <taxon>Anthozoa</taxon>
        <taxon>Hexacorallia</taxon>
        <taxon>Scleractinia</taxon>
        <taxon>Caryophylliina</taxon>
        <taxon>Caryophylliidae</taxon>
        <taxon>Desmophyllum</taxon>
    </lineage>
</organism>
<dbReference type="EMBL" id="MU827351">
    <property type="protein sequence ID" value="KAJ7351897.1"/>
    <property type="molecule type" value="Genomic_DNA"/>
</dbReference>
<comment type="caution">
    <text evidence="1">The sequence shown here is derived from an EMBL/GenBank/DDBJ whole genome shotgun (WGS) entry which is preliminary data.</text>
</comment>
<evidence type="ECO:0000313" key="2">
    <source>
        <dbReference type="Proteomes" id="UP001163046"/>
    </source>
</evidence>
<reference evidence="1" key="1">
    <citation type="submission" date="2023-01" db="EMBL/GenBank/DDBJ databases">
        <title>Genome assembly of the deep-sea coral Lophelia pertusa.</title>
        <authorList>
            <person name="Herrera S."/>
            <person name="Cordes E."/>
        </authorList>
    </citation>
    <scope>NUCLEOTIDE SEQUENCE</scope>
    <source>
        <strain evidence="1">USNM1676648</strain>
        <tissue evidence="1">Polyp</tissue>
    </source>
</reference>
<sequence>MGCLFSSSCWYSCACKRGLDVMLVIRTGGQDPGVFFNTRRCVYNGCYGCYSTHVSTELDTVCKNYYKGINNYWRSYKCCVYTHDKCPPKQFDVIMTAVDVIMTAVDVIMTAVDVIMTAVDVIMTAVDVIMTAVDVIMTAVDVINDSS</sequence>
<keyword evidence="2" id="KW-1185">Reference proteome</keyword>
<protein>
    <submittedName>
        <fullName evidence="1">Uncharacterized protein</fullName>
    </submittedName>
</protein>
<name>A0A9W9YIT0_9CNID</name>